<evidence type="ECO:0000256" key="5">
    <source>
        <dbReference type="ARBA" id="ARBA00022707"/>
    </source>
</evidence>
<evidence type="ECO:0000256" key="6">
    <source>
        <dbReference type="ARBA" id="ARBA00022753"/>
    </source>
</evidence>
<keyword evidence="8" id="KW-0564">Palmitate</keyword>
<dbReference type="SMART" id="SM01262">
    <property type="entry name" value="LAMTOR"/>
    <property type="match status" value="1"/>
</dbReference>
<evidence type="ECO:0000313" key="14">
    <source>
        <dbReference type="Proteomes" id="UP000076420"/>
    </source>
</evidence>
<dbReference type="GO" id="GO:0001919">
    <property type="term" value="P:regulation of receptor recycling"/>
    <property type="evidence" value="ECO:0007669"/>
    <property type="project" value="InterPro"/>
</dbReference>
<dbReference type="PANTHER" id="PTHR13401:SF2">
    <property type="entry name" value="RAGULATOR COMPLEX PROTEIN LAMTOR1"/>
    <property type="match status" value="1"/>
</dbReference>
<keyword evidence="9" id="KW-0458">Lysosome</keyword>
<evidence type="ECO:0000313" key="16">
    <source>
        <dbReference type="RefSeq" id="XP_013084413.1"/>
    </source>
</evidence>
<sequence>MGCCFSSDEDKDVGVQSANERTPLIPPPGDISQPSHGGRVGPNYTTPNGKKDDGQSEFTRIIRQTAINVIDVTSPESQNIEQGEMQDRATQYSNRLNMALSGKSRVYRPNLPLGVTSPQMTLSAAPVSMSDVQLITSVSEKLTSAAKEIKIQHKENLVVNFGGS</sequence>
<dbReference type="GO" id="GO:0005765">
    <property type="term" value="C:lysosomal membrane"/>
    <property type="evidence" value="ECO:0007669"/>
    <property type="project" value="UniProtKB-SubCell"/>
</dbReference>
<evidence type="ECO:0000313" key="13">
    <source>
        <dbReference type="EnsemblMetazoa" id="BGLB031788-PA"/>
    </source>
</evidence>
<keyword evidence="15" id="KW-1185">Reference proteome</keyword>
<dbReference type="VEuPathDB" id="VectorBase:BGLAX_049123"/>
<dbReference type="Proteomes" id="UP001165740">
    <property type="component" value="Chromosome 8"/>
</dbReference>
<accession>A0A2C9LJR4</accession>
<dbReference type="KEGG" id="bgt:106069330"/>
<evidence type="ECO:0000256" key="12">
    <source>
        <dbReference type="SAM" id="MobiDB-lite"/>
    </source>
</evidence>
<gene>
    <name evidence="13" type="primary">106069330</name>
    <name evidence="16" type="synonym">LOC106069330</name>
</gene>
<evidence type="ECO:0000313" key="15">
    <source>
        <dbReference type="Proteomes" id="UP001165740"/>
    </source>
</evidence>
<comment type="subcellular location">
    <subcellularLocation>
        <location evidence="2">Late endosome membrane</location>
        <topology evidence="2">Lipid-anchor</topology>
        <orientation evidence="2">Cytoplasmic side</orientation>
    </subcellularLocation>
    <subcellularLocation>
        <location evidence="1">Lysosome membrane</location>
        <topology evidence="1">Lipid-anchor</topology>
        <orientation evidence="1">Cytoplasmic side</orientation>
    </subcellularLocation>
</comment>
<evidence type="ECO:0000256" key="1">
    <source>
        <dbReference type="ARBA" id="ARBA00004122"/>
    </source>
</evidence>
<organism evidence="13 14">
    <name type="scientific">Biomphalaria glabrata</name>
    <name type="common">Bloodfluke planorb</name>
    <name type="synonym">Freshwater snail</name>
    <dbReference type="NCBI Taxonomy" id="6526"/>
    <lineage>
        <taxon>Eukaryota</taxon>
        <taxon>Metazoa</taxon>
        <taxon>Spiralia</taxon>
        <taxon>Lophotrochozoa</taxon>
        <taxon>Mollusca</taxon>
        <taxon>Gastropoda</taxon>
        <taxon>Heterobranchia</taxon>
        <taxon>Euthyneura</taxon>
        <taxon>Panpulmonata</taxon>
        <taxon>Hygrophila</taxon>
        <taxon>Lymnaeoidea</taxon>
        <taxon>Planorbidae</taxon>
        <taxon>Biomphalaria</taxon>
    </lineage>
</organism>
<name>A0A2C9LJR4_BIOGL</name>
<evidence type="ECO:0000256" key="7">
    <source>
        <dbReference type="ARBA" id="ARBA00023136"/>
    </source>
</evidence>
<dbReference type="RefSeq" id="XP_013084413.1">
    <property type="nucleotide sequence ID" value="XM_013228959.2"/>
</dbReference>
<dbReference type="InterPro" id="IPR028209">
    <property type="entry name" value="LAMTOR1/MEH1"/>
</dbReference>
<dbReference type="GO" id="GO:0007040">
    <property type="term" value="P:lysosome organization"/>
    <property type="evidence" value="ECO:0007669"/>
    <property type="project" value="InterPro"/>
</dbReference>
<dbReference type="STRING" id="6526.A0A2C9LJR4"/>
<dbReference type="GO" id="GO:0071230">
    <property type="term" value="P:cellular response to amino acid stimulus"/>
    <property type="evidence" value="ECO:0007669"/>
    <property type="project" value="InterPro"/>
</dbReference>
<reference evidence="16" key="2">
    <citation type="submission" date="2025-04" db="UniProtKB">
        <authorList>
            <consortium name="RefSeq"/>
        </authorList>
    </citation>
    <scope>IDENTIFICATION</scope>
</reference>
<dbReference type="GO" id="GO:0043410">
    <property type="term" value="P:positive regulation of MAPK cascade"/>
    <property type="evidence" value="ECO:0007669"/>
    <property type="project" value="InterPro"/>
</dbReference>
<dbReference type="GO" id="GO:0032008">
    <property type="term" value="P:positive regulation of TOR signaling"/>
    <property type="evidence" value="ECO:0007669"/>
    <property type="project" value="InterPro"/>
</dbReference>
<evidence type="ECO:0000256" key="9">
    <source>
        <dbReference type="ARBA" id="ARBA00023228"/>
    </source>
</evidence>
<keyword evidence="10" id="KW-0449">Lipoprotein</keyword>
<comment type="similarity">
    <text evidence="3">Belongs to the LAMTOR1 family.</text>
</comment>
<evidence type="ECO:0000256" key="4">
    <source>
        <dbReference type="ARBA" id="ARBA00016099"/>
    </source>
</evidence>
<keyword evidence="6" id="KW-0967">Endosome</keyword>
<dbReference type="GO" id="GO:0071986">
    <property type="term" value="C:Ragulator complex"/>
    <property type="evidence" value="ECO:0007669"/>
    <property type="project" value="InterPro"/>
</dbReference>
<dbReference type="EnsemblMetazoa" id="BGLB031788-RA">
    <property type="protein sequence ID" value="BGLB031788-PA"/>
    <property type="gene ID" value="BGLB031788"/>
</dbReference>
<dbReference type="GO" id="GO:0031902">
    <property type="term" value="C:late endosome membrane"/>
    <property type="evidence" value="ECO:0007669"/>
    <property type="project" value="UniProtKB-SubCell"/>
</dbReference>
<dbReference type="OrthoDB" id="5562028at2759"/>
<dbReference type="PANTHER" id="PTHR13401">
    <property type="entry name" value="RAGULATOR COMPLEX PROTEIN LAMTOR1"/>
    <property type="match status" value="1"/>
</dbReference>
<feature type="region of interest" description="Disordered" evidence="12">
    <location>
        <begin position="1"/>
        <end position="55"/>
    </location>
</feature>
<dbReference type="GO" id="GO:0005085">
    <property type="term" value="F:guanyl-nucleotide exchange factor activity"/>
    <property type="evidence" value="ECO:0007669"/>
    <property type="project" value="TreeGrafter"/>
</dbReference>
<dbReference type="GO" id="GO:0060090">
    <property type="term" value="F:molecular adaptor activity"/>
    <property type="evidence" value="ECO:0007669"/>
    <property type="project" value="TreeGrafter"/>
</dbReference>
<dbReference type="VEuPathDB" id="VectorBase:BGLB031788"/>
<dbReference type="Pfam" id="PF15454">
    <property type="entry name" value="LAMTOR"/>
    <property type="match status" value="1"/>
</dbReference>
<dbReference type="GO" id="GO:0045121">
    <property type="term" value="C:membrane raft"/>
    <property type="evidence" value="ECO:0007669"/>
    <property type="project" value="InterPro"/>
</dbReference>
<dbReference type="GO" id="GO:0042632">
    <property type="term" value="P:cholesterol homeostasis"/>
    <property type="evidence" value="ECO:0007669"/>
    <property type="project" value="InterPro"/>
</dbReference>
<evidence type="ECO:0000256" key="2">
    <source>
        <dbReference type="ARBA" id="ARBA00004577"/>
    </source>
</evidence>
<dbReference type="GO" id="GO:0016197">
    <property type="term" value="P:endosomal transport"/>
    <property type="evidence" value="ECO:0007669"/>
    <property type="project" value="InterPro"/>
</dbReference>
<evidence type="ECO:0000256" key="11">
    <source>
        <dbReference type="ARBA" id="ARBA00032695"/>
    </source>
</evidence>
<dbReference type="Proteomes" id="UP000076420">
    <property type="component" value="Unassembled WGS sequence"/>
</dbReference>
<evidence type="ECO:0000256" key="3">
    <source>
        <dbReference type="ARBA" id="ARBA00010861"/>
    </source>
</evidence>
<proteinExistence type="inferred from homology"/>
<dbReference type="GeneID" id="106069330"/>
<protein>
    <recommendedName>
        <fullName evidence="4">Ragulator complex protein LAMTOR1</fullName>
    </recommendedName>
    <alternativeName>
        <fullName evidence="11">Late endosomal/lysosomal adaptor and MAPK and MTOR activator 1</fullName>
    </alternativeName>
</protein>
<keyword evidence="7" id="KW-0472">Membrane</keyword>
<evidence type="ECO:0000256" key="8">
    <source>
        <dbReference type="ARBA" id="ARBA00023139"/>
    </source>
</evidence>
<dbReference type="AlphaFoldDB" id="A0A2C9LJR4"/>
<reference evidence="13" key="1">
    <citation type="submission" date="2020-05" db="UniProtKB">
        <authorList>
            <consortium name="EnsemblMetazoa"/>
        </authorList>
    </citation>
    <scope>IDENTIFICATION</scope>
    <source>
        <strain evidence="13">BB02</strain>
    </source>
</reference>
<dbReference type="OMA" id="MGCCYSF"/>
<keyword evidence="5" id="KW-0519">Myristate</keyword>
<evidence type="ECO:0000256" key="10">
    <source>
        <dbReference type="ARBA" id="ARBA00023288"/>
    </source>
</evidence>